<comment type="similarity">
    <text evidence="10">Belongs to the protein kinase superfamily. Ser/Thr protein kinase family. CK2 subfamily.</text>
</comment>
<dbReference type="AlphaFoldDB" id="R0KSQ6"/>
<dbReference type="Pfam" id="PF00069">
    <property type="entry name" value="Pkinase"/>
    <property type="match status" value="1"/>
</dbReference>
<dbReference type="FunFam" id="1.10.510.10:FF:000459">
    <property type="entry name" value="Casein kinase II subunit alpha"/>
    <property type="match status" value="1"/>
</dbReference>
<evidence type="ECO:0000259" key="11">
    <source>
        <dbReference type="PROSITE" id="PS50011"/>
    </source>
</evidence>
<dbReference type="FunFam" id="3.30.200.20:FF:000088">
    <property type="entry name" value="Casein kinase II subunit alpha"/>
    <property type="match status" value="1"/>
</dbReference>
<gene>
    <name evidence="12" type="primary">CSK2A</name>
    <name evidence="12" type="ORF">NBO_58g0001</name>
</gene>
<evidence type="ECO:0000256" key="4">
    <source>
        <dbReference type="ARBA" id="ARBA00022777"/>
    </source>
</evidence>
<dbReference type="GO" id="GO:0005956">
    <property type="term" value="C:protein kinase CK2 complex"/>
    <property type="evidence" value="ECO:0007669"/>
    <property type="project" value="TreeGrafter"/>
</dbReference>
<evidence type="ECO:0000256" key="5">
    <source>
        <dbReference type="ARBA" id="ARBA00022840"/>
    </source>
</evidence>
<comment type="subcellular location">
    <subcellularLocation>
        <location evidence="10">Nucleus</location>
    </subcellularLocation>
</comment>
<evidence type="ECO:0000256" key="10">
    <source>
        <dbReference type="RuleBase" id="RU369118"/>
    </source>
</evidence>
<dbReference type="InterPro" id="IPR017441">
    <property type="entry name" value="Protein_kinase_ATP_BS"/>
</dbReference>
<comment type="catalytic activity">
    <reaction evidence="6 10">
        <text>L-threonyl-[protein] + ATP = O-phospho-L-threonyl-[protein] + ADP + H(+)</text>
        <dbReference type="Rhea" id="RHEA:46608"/>
        <dbReference type="Rhea" id="RHEA-COMP:11060"/>
        <dbReference type="Rhea" id="RHEA-COMP:11605"/>
        <dbReference type="ChEBI" id="CHEBI:15378"/>
        <dbReference type="ChEBI" id="CHEBI:30013"/>
        <dbReference type="ChEBI" id="CHEBI:30616"/>
        <dbReference type="ChEBI" id="CHEBI:61977"/>
        <dbReference type="ChEBI" id="CHEBI:456216"/>
        <dbReference type="EC" id="2.7.11.1"/>
    </reaction>
</comment>
<dbReference type="SMART" id="SM00220">
    <property type="entry name" value="S_TKc"/>
    <property type="match status" value="1"/>
</dbReference>
<dbReference type="GO" id="GO:0004674">
    <property type="term" value="F:protein serine/threonine kinase activity"/>
    <property type="evidence" value="ECO:0007669"/>
    <property type="project" value="UniProtKB-UniRule"/>
</dbReference>
<dbReference type="GO" id="GO:0006357">
    <property type="term" value="P:regulation of transcription by RNA polymerase II"/>
    <property type="evidence" value="ECO:0007669"/>
    <property type="project" value="UniProtKB-ARBA"/>
</dbReference>
<organism evidence="12 13">
    <name type="scientific">Nosema bombycis (strain CQ1 / CVCC 102059)</name>
    <name type="common">Microsporidian parasite</name>
    <name type="synonym">Pebrine of silkworm</name>
    <dbReference type="NCBI Taxonomy" id="578461"/>
    <lineage>
        <taxon>Eukaryota</taxon>
        <taxon>Fungi</taxon>
        <taxon>Fungi incertae sedis</taxon>
        <taxon>Microsporidia</taxon>
        <taxon>Nosematidae</taxon>
        <taxon>Nosema</taxon>
    </lineage>
</organism>
<dbReference type="EMBL" id="KB908966">
    <property type="protein sequence ID" value="EOB13796.1"/>
    <property type="molecule type" value="Genomic_DNA"/>
</dbReference>
<comment type="subunit">
    <text evidence="10">Heterotetramer.</text>
</comment>
<dbReference type="PROSITE" id="PS50011">
    <property type="entry name" value="PROTEIN_KINASE_DOM"/>
    <property type="match status" value="1"/>
</dbReference>
<keyword evidence="4 10" id="KW-0418">Kinase</keyword>
<accession>R0KSQ6</accession>
<dbReference type="PROSITE" id="PS00108">
    <property type="entry name" value="PROTEIN_KINASE_ST"/>
    <property type="match status" value="1"/>
</dbReference>
<dbReference type="PANTHER" id="PTHR24054">
    <property type="entry name" value="CASEIN KINASE II SUBUNIT ALPHA"/>
    <property type="match status" value="1"/>
</dbReference>
<protein>
    <recommendedName>
        <fullName evidence="10">Casein kinase II subunit alpha</fullName>
        <shortName evidence="10">CK II alpha</shortName>
        <ecNumber evidence="10">2.7.11.1</ecNumber>
    </recommendedName>
</protein>
<comment type="function">
    <text evidence="10">Catalytic subunit of a constitutively active serine/threonine-protein kinase complex that phosphorylates a large number of substrates containing acidic residues C-terminal to the phosphorylated serine or threonine.</text>
</comment>
<keyword evidence="10" id="KW-0539">Nucleus</keyword>
<dbReference type="CDD" id="cd14132">
    <property type="entry name" value="STKc_CK2_alpha"/>
    <property type="match status" value="1"/>
</dbReference>
<dbReference type="GO" id="GO:0005829">
    <property type="term" value="C:cytosol"/>
    <property type="evidence" value="ECO:0007669"/>
    <property type="project" value="TreeGrafter"/>
</dbReference>
<dbReference type="VEuPathDB" id="MicrosporidiaDB:NBO_58g0001"/>
<evidence type="ECO:0000313" key="13">
    <source>
        <dbReference type="Proteomes" id="UP000016927"/>
    </source>
</evidence>
<dbReference type="Proteomes" id="UP000016927">
    <property type="component" value="Unassembled WGS sequence"/>
</dbReference>
<evidence type="ECO:0000256" key="8">
    <source>
        <dbReference type="PROSITE-ProRule" id="PRU10141"/>
    </source>
</evidence>
<feature type="binding site" evidence="8">
    <location>
        <position position="63"/>
    </location>
    <ligand>
        <name>ATP</name>
        <dbReference type="ChEBI" id="CHEBI:30616"/>
    </ligand>
</feature>
<dbReference type="PROSITE" id="PS00107">
    <property type="entry name" value="PROTEIN_KINASE_ATP"/>
    <property type="match status" value="1"/>
</dbReference>
<evidence type="ECO:0000256" key="1">
    <source>
        <dbReference type="ARBA" id="ARBA00022527"/>
    </source>
</evidence>
<reference evidence="12 13" key="1">
    <citation type="journal article" date="2013" name="BMC Genomics">
        <title>Comparative genomics of parasitic silkworm microsporidia reveal an association between genome expansion and host adaptation.</title>
        <authorList>
            <person name="Pan G."/>
            <person name="Xu J."/>
            <person name="Li T."/>
            <person name="Xia Q."/>
            <person name="Liu S.L."/>
            <person name="Zhang G."/>
            <person name="Li S."/>
            <person name="Li C."/>
            <person name="Liu H."/>
            <person name="Yang L."/>
            <person name="Liu T."/>
            <person name="Zhang X."/>
            <person name="Wu Z."/>
            <person name="Fan W."/>
            <person name="Dang X."/>
            <person name="Xiang H."/>
            <person name="Tao M."/>
            <person name="Li Y."/>
            <person name="Hu J."/>
            <person name="Li Z."/>
            <person name="Lin L."/>
            <person name="Luo J."/>
            <person name="Geng L."/>
            <person name="Wang L."/>
            <person name="Long M."/>
            <person name="Wan Y."/>
            <person name="He N."/>
            <person name="Zhang Z."/>
            <person name="Lu C."/>
            <person name="Keeling P.J."/>
            <person name="Wang J."/>
            <person name="Xiang Z."/>
            <person name="Zhou Z."/>
        </authorList>
    </citation>
    <scope>NUCLEOTIDE SEQUENCE [LARGE SCALE GENOMIC DNA]</scope>
    <source>
        <strain evidence="13">CQ1 / CVCC 102059</strain>
    </source>
</reference>
<evidence type="ECO:0000256" key="2">
    <source>
        <dbReference type="ARBA" id="ARBA00022679"/>
    </source>
</evidence>
<keyword evidence="3 8" id="KW-0547">Nucleotide-binding</keyword>
<dbReference type="InterPro" id="IPR008271">
    <property type="entry name" value="Ser/Thr_kinase_AS"/>
</dbReference>
<dbReference type="SUPFAM" id="SSF56112">
    <property type="entry name" value="Protein kinase-like (PK-like)"/>
    <property type="match status" value="1"/>
</dbReference>
<dbReference type="GO" id="GO:0005524">
    <property type="term" value="F:ATP binding"/>
    <property type="evidence" value="ECO:0007669"/>
    <property type="project" value="UniProtKB-UniRule"/>
</dbReference>
<feature type="domain" description="Protein kinase" evidence="11">
    <location>
        <begin position="36"/>
        <end position="316"/>
    </location>
</feature>
<keyword evidence="13" id="KW-1185">Reference proteome</keyword>
<comment type="catalytic activity">
    <reaction evidence="7 10">
        <text>L-seryl-[protein] + ATP = O-phospho-L-seryl-[protein] + ADP + H(+)</text>
        <dbReference type="Rhea" id="RHEA:17989"/>
        <dbReference type="Rhea" id="RHEA-COMP:9863"/>
        <dbReference type="Rhea" id="RHEA-COMP:11604"/>
        <dbReference type="ChEBI" id="CHEBI:15378"/>
        <dbReference type="ChEBI" id="CHEBI:29999"/>
        <dbReference type="ChEBI" id="CHEBI:30616"/>
        <dbReference type="ChEBI" id="CHEBI:83421"/>
        <dbReference type="ChEBI" id="CHEBI:456216"/>
        <dbReference type="EC" id="2.7.11.1"/>
    </reaction>
</comment>
<dbReference type="GO" id="GO:0106310">
    <property type="term" value="F:protein serine kinase activity"/>
    <property type="evidence" value="ECO:0007669"/>
    <property type="project" value="UniProtKB-UniRule"/>
</dbReference>
<dbReference type="Gene3D" id="3.30.200.20">
    <property type="entry name" value="Phosphorylase Kinase, domain 1"/>
    <property type="match status" value="1"/>
</dbReference>
<dbReference type="InterPro" id="IPR000719">
    <property type="entry name" value="Prot_kinase_dom"/>
</dbReference>
<name>R0KSQ6_NOSB1</name>
<dbReference type="GO" id="GO:0005730">
    <property type="term" value="C:nucleolus"/>
    <property type="evidence" value="ECO:0007669"/>
    <property type="project" value="UniProtKB-ARBA"/>
</dbReference>
<evidence type="ECO:0000313" key="12">
    <source>
        <dbReference type="EMBL" id="EOB13796.1"/>
    </source>
</evidence>
<evidence type="ECO:0000256" key="3">
    <source>
        <dbReference type="ARBA" id="ARBA00022741"/>
    </source>
</evidence>
<evidence type="ECO:0000256" key="6">
    <source>
        <dbReference type="ARBA" id="ARBA00047899"/>
    </source>
</evidence>
<keyword evidence="2 10" id="KW-0808">Transferase</keyword>
<dbReference type="Gene3D" id="1.10.510.10">
    <property type="entry name" value="Transferase(Phosphotransferase) domain 1"/>
    <property type="match status" value="1"/>
</dbReference>
<dbReference type="HOGENOM" id="CLU_000288_70_4_1"/>
<dbReference type="InterPro" id="IPR045216">
    <property type="entry name" value="CK2_alpha"/>
</dbReference>
<dbReference type="PANTHER" id="PTHR24054:SF0">
    <property type="entry name" value="CASEIN KINASE II SUBUNIT ALPHA"/>
    <property type="match status" value="1"/>
</dbReference>
<dbReference type="InterPro" id="IPR011009">
    <property type="entry name" value="Kinase-like_dom_sf"/>
</dbReference>
<evidence type="ECO:0000256" key="9">
    <source>
        <dbReference type="RuleBase" id="RU000304"/>
    </source>
</evidence>
<dbReference type="EC" id="2.7.11.1" evidence="10"/>
<dbReference type="OrthoDB" id="10254671at2759"/>
<proteinExistence type="inferred from homology"/>
<keyword evidence="1 9" id="KW-0723">Serine/threonine-protein kinase</keyword>
<dbReference type="GO" id="GO:0051726">
    <property type="term" value="P:regulation of cell cycle"/>
    <property type="evidence" value="ECO:0007669"/>
    <property type="project" value="TreeGrafter"/>
</dbReference>
<evidence type="ECO:0000256" key="7">
    <source>
        <dbReference type="ARBA" id="ARBA00048679"/>
    </source>
</evidence>
<dbReference type="OMA" id="ECHMIEW"/>
<dbReference type="STRING" id="578461.R0KSQ6"/>
<sequence>MHISEPRKNAHFNETQPEEYYDYTNYKIKPGDIDKYVITQRIGKGKYSEVFEGAEGDDRIVIKVLKPVRDSKINREVKILKNLDHQNIITLKDVVIEPVVGTCSLIFKYIPHKEATKLFESFSIEDICLYSKQMLEALSYAHSRGIMHRDIKPHNMIIDDKNKKLKIIDWGLAEFYHIGQSYSVRVASRYYKSPELLVEYPYYDYSLDLWSFGCVLAEMIFKKKPMFKGDDNFTQLKKIVNLLGTNDFDNYLKKFNIPLKNNKFCDLPRDRVDLQSFLPSDCDFSYILAVDLLEKILVYDHVERYTADECLEHPFYHQKLNQ</sequence>
<keyword evidence="5 8" id="KW-0067">ATP-binding</keyword>